<keyword evidence="11" id="KW-1185">Reference proteome</keyword>
<dbReference type="InterPro" id="IPR035906">
    <property type="entry name" value="MetI-like_sf"/>
</dbReference>
<dbReference type="AlphaFoldDB" id="A0A839RME9"/>
<feature type="transmembrane region" description="Helical" evidence="8">
    <location>
        <begin position="87"/>
        <end position="106"/>
    </location>
</feature>
<dbReference type="NCBIfam" id="TIGR01726">
    <property type="entry name" value="HEQRo_perm_3TM"/>
    <property type="match status" value="1"/>
</dbReference>
<evidence type="ECO:0000256" key="5">
    <source>
        <dbReference type="ARBA" id="ARBA00022970"/>
    </source>
</evidence>
<comment type="similarity">
    <text evidence="8">Belongs to the binding-protein-dependent transport system permease family.</text>
</comment>
<comment type="subcellular location">
    <subcellularLocation>
        <location evidence="1 8">Cell membrane</location>
        <topology evidence="1 8">Multi-pass membrane protein</topology>
    </subcellularLocation>
</comment>
<dbReference type="OrthoDB" id="9814902at2"/>
<keyword evidence="2 8" id="KW-0813">Transport</keyword>
<protein>
    <submittedName>
        <fullName evidence="10">Polar amino acid transport system permease protein</fullName>
    </submittedName>
</protein>
<evidence type="ECO:0000259" key="9">
    <source>
        <dbReference type="PROSITE" id="PS50928"/>
    </source>
</evidence>
<dbReference type="InterPro" id="IPR010065">
    <property type="entry name" value="AA_ABC_transptr_permease_3TM"/>
</dbReference>
<feature type="transmembrane region" description="Helical" evidence="8">
    <location>
        <begin position="185"/>
        <end position="209"/>
    </location>
</feature>
<evidence type="ECO:0000313" key="11">
    <source>
        <dbReference type="Proteomes" id="UP000567922"/>
    </source>
</evidence>
<name>A0A839RME9_9ACTN</name>
<dbReference type="Proteomes" id="UP000567922">
    <property type="component" value="Unassembled WGS sequence"/>
</dbReference>
<dbReference type="PROSITE" id="PS50928">
    <property type="entry name" value="ABC_TM1"/>
    <property type="match status" value="1"/>
</dbReference>
<feature type="transmembrane region" description="Helical" evidence="8">
    <location>
        <begin position="64"/>
        <end position="81"/>
    </location>
</feature>
<evidence type="ECO:0000256" key="2">
    <source>
        <dbReference type="ARBA" id="ARBA00022448"/>
    </source>
</evidence>
<feature type="domain" description="ABC transmembrane type-1" evidence="9">
    <location>
        <begin position="18"/>
        <end position="206"/>
    </location>
</feature>
<dbReference type="GO" id="GO:0043190">
    <property type="term" value="C:ATP-binding cassette (ABC) transporter complex"/>
    <property type="evidence" value="ECO:0007669"/>
    <property type="project" value="InterPro"/>
</dbReference>
<accession>A0A839RME9</accession>
<dbReference type="InterPro" id="IPR000515">
    <property type="entry name" value="MetI-like"/>
</dbReference>
<evidence type="ECO:0000256" key="8">
    <source>
        <dbReference type="RuleBase" id="RU363032"/>
    </source>
</evidence>
<evidence type="ECO:0000256" key="6">
    <source>
        <dbReference type="ARBA" id="ARBA00022989"/>
    </source>
</evidence>
<sequence length="242" mass="26569">MSNFDALREALPRIIDGVIVTVQLTLGGALLALAVAILFGLAARLRNPIVRGGARAFIEVFRGTSLLVQAFWLFFVLPAFGIRLDPIVVGILALGLNYGAYGAEVVRGSINAVAKVQWEAAIALNFSPAQRMRRVIFPQAWVLMIPALTNLMIHLLKGTAIVTAITLQDLTFQINRLRESTGDTFFAFGIALVIYFILAYILTLVMQLVEARAKFKLGRGPSMREIFKLKPDVDEAVTVGRR</sequence>
<dbReference type="EMBL" id="JACHWS010000001">
    <property type="protein sequence ID" value="MBB3037203.1"/>
    <property type="molecule type" value="Genomic_DNA"/>
</dbReference>
<dbReference type="PANTHER" id="PTHR30614">
    <property type="entry name" value="MEMBRANE COMPONENT OF AMINO ACID ABC TRANSPORTER"/>
    <property type="match status" value="1"/>
</dbReference>
<proteinExistence type="inferred from homology"/>
<evidence type="ECO:0000256" key="3">
    <source>
        <dbReference type="ARBA" id="ARBA00022475"/>
    </source>
</evidence>
<dbReference type="Pfam" id="PF00528">
    <property type="entry name" value="BPD_transp_1"/>
    <property type="match status" value="1"/>
</dbReference>
<organism evidence="10 11">
    <name type="scientific">Hoyosella altamirensis</name>
    <dbReference type="NCBI Taxonomy" id="616997"/>
    <lineage>
        <taxon>Bacteria</taxon>
        <taxon>Bacillati</taxon>
        <taxon>Actinomycetota</taxon>
        <taxon>Actinomycetes</taxon>
        <taxon>Mycobacteriales</taxon>
        <taxon>Hoyosellaceae</taxon>
        <taxon>Hoyosella</taxon>
    </lineage>
</organism>
<keyword evidence="7 8" id="KW-0472">Membrane</keyword>
<keyword evidence="3" id="KW-1003">Cell membrane</keyword>
<evidence type="ECO:0000256" key="1">
    <source>
        <dbReference type="ARBA" id="ARBA00004651"/>
    </source>
</evidence>
<evidence type="ECO:0000256" key="7">
    <source>
        <dbReference type="ARBA" id="ARBA00023136"/>
    </source>
</evidence>
<feature type="transmembrane region" description="Helical" evidence="8">
    <location>
        <begin position="20"/>
        <end position="43"/>
    </location>
</feature>
<reference evidence="10 11" key="1">
    <citation type="submission" date="2020-08" db="EMBL/GenBank/DDBJ databases">
        <title>Sequencing the genomes of 1000 actinobacteria strains.</title>
        <authorList>
            <person name="Klenk H.-P."/>
        </authorList>
    </citation>
    <scope>NUCLEOTIDE SEQUENCE [LARGE SCALE GENOMIC DNA]</scope>
    <source>
        <strain evidence="10 11">DSM 45258</strain>
    </source>
</reference>
<comment type="caution">
    <text evidence="10">The sequence shown here is derived from an EMBL/GenBank/DDBJ whole genome shotgun (WGS) entry which is preliminary data.</text>
</comment>
<dbReference type="RefSeq" id="WP_064438944.1">
    <property type="nucleotide sequence ID" value="NZ_BDDI01000002.1"/>
</dbReference>
<keyword evidence="5" id="KW-0029">Amino-acid transport</keyword>
<dbReference type="Gene3D" id="1.10.3720.10">
    <property type="entry name" value="MetI-like"/>
    <property type="match status" value="1"/>
</dbReference>
<keyword evidence="4 8" id="KW-0812">Transmembrane</keyword>
<dbReference type="GO" id="GO:0022857">
    <property type="term" value="F:transmembrane transporter activity"/>
    <property type="evidence" value="ECO:0007669"/>
    <property type="project" value="InterPro"/>
</dbReference>
<evidence type="ECO:0000313" key="10">
    <source>
        <dbReference type="EMBL" id="MBB3037203.1"/>
    </source>
</evidence>
<dbReference type="InterPro" id="IPR043429">
    <property type="entry name" value="ArtM/GltK/GlnP/TcyL/YhdX-like"/>
</dbReference>
<dbReference type="GO" id="GO:0006865">
    <property type="term" value="P:amino acid transport"/>
    <property type="evidence" value="ECO:0007669"/>
    <property type="project" value="UniProtKB-KW"/>
</dbReference>
<dbReference type="SUPFAM" id="SSF161098">
    <property type="entry name" value="MetI-like"/>
    <property type="match status" value="1"/>
</dbReference>
<keyword evidence="6 8" id="KW-1133">Transmembrane helix</keyword>
<evidence type="ECO:0000256" key="4">
    <source>
        <dbReference type="ARBA" id="ARBA00022692"/>
    </source>
</evidence>
<gene>
    <name evidence="10" type="ORF">FHU29_001637</name>
</gene>
<dbReference type="PANTHER" id="PTHR30614:SF0">
    <property type="entry name" value="L-CYSTINE TRANSPORT SYSTEM PERMEASE PROTEIN TCYL"/>
    <property type="match status" value="1"/>
</dbReference>
<dbReference type="NCBIfam" id="TIGR03004">
    <property type="entry name" value="ectoine_ehuC"/>
    <property type="match status" value="1"/>
</dbReference>
<dbReference type="CDD" id="cd06261">
    <property type="entry name" value="TM_PBP2"/>
    <property type="match status" value="1"/>
</dbReference>
<feature type="transmembrane region" description="Helical" evidence="8">
    <location>
        <begin position="140"/>
        <end position="165"/>
    </location>
</feature>
<dbReference type="InterPro" id="IPR014342">
    <property type="entry name" value="Ectoine_EhuC"/>
</dbReference>